<protein>
    <submittedName>
        <fullName evidence="1">Uncharacterized protein</fullName>
    </submittedName>
</protein>
<keyword evidence="2" id="KW-1185">Reference proteome</keyword>
<dbReference type="Proteomes" id="UP001057452">
    <property type="component" value="Chromosome 8"/>
</dbReference>
<accession>A0ACB9X530</accession>
<evidence type="ECO:0000313" key="1">
    <source>
        <dbReference type="EMBL" id="KAI4821691.1"/>
    </source>
</evidence>
<gene>
    <name evidence="1" type="ORF">KUCAC02_007285</name>
</gene>
<reference evidence="1" key="1">
    <citation type="submission" date="2022-05" db="EMBL/GenBank/DDBJ databases">
        <title>Chromosome-level genome of Chaenocephalus aceratus.</title>
        <authorList>
            <person name="Park H."/>
        </authorList>
    </citation>
    <scope>NUCLEOTIDE SEQUENCE</scope>
    <source>
        <strain evidence="1">KU_202001</strain>
    </source>
</reference>
<dbReference type="EMBL" id="CM043792">
    <property type="protein sequence ID" value="KAI4821691.1"/>
    <property type="molecule type" value="Genomic_DNA"/>
</dbReference>
<proteinExistence type="predicted"/>
<organism evidence="1 2">
    <name type="scientific">Chaenocephalus aceratus</name>
    <name type="common">Blackfin icefish</name>
    <name type="synonym">Chaenichthys aceratus</name>
    <dbReference type="NCBI Taxonomy" id="36190"/>
    <lineage>
        <taxon>Eukaryota</taxon>
        <taxon>Metazoa</taxon>
        <taxon>Chordata</taxon>
        <taxon>Craniata</taxon>
        <taxon>Vertebrata</taxon>
        <taxon>Euteleostomi</taxon>
        <taxon>Actinopterygii</taxon>
        <taxon>Neopterygii</taxon>
        <taxon>Teleostei</taxon>
        <taxon>Neoteleostei</taxon>
        <taxon>Acanthomorphata</taxon>
        <taxon>Eupercaria</taxon>
        <taxon>Perciformes</taxon>
        <taxon>Notothenioidei</taxon>
        <taxon>Channichthyidae</taxon>
        <taxon>Chaenocephalus</taxon>
    </lineage>
</organism>
<evidence type="ECO:0000313" key="2">
    <source>
        <dbReference type="Proteomes" id="UP001057452"/>
    </source>
</evidence>
<comment type="caution">
    <text evidence="1">The sequence shown here is derived from an EMBL/GenBank/DDBJ whole genome shotgun (WGS) entry which is preliminary data.</text>
</comment>
<sequence length="84" mass="9428">MWTDWGSGGVSARWICPAMGKEASRAQQSALREDPEAEADKEVLRLGMEKEETESSDDNTTQYSIHPPFDFHTSFCCRATATDR</sequence>
<name>A0ACB9X530_CHAAC</name>